<reference evidence="2 3" key="1">
    <citation type="submission" date="2024-03" db="EMBL/GenBank/DDBJ databases">
        <authorList>
            <person name="Cao K."/>
        </authorList>
    </citation>
    <scope>NUCLEOTIDE SEQUENCE [LARGE SCALE GENOMIC DNA]</scope>
    <source>
        <strain evidence="2 3">MCCC 1K00696</strain>
    </source>
</reference>
<evidence type="ECO:0000259" key="1">
    <source>
        <dbReference type="Pfam" id="PF13392"/>
    </source>
</evidence>
<name>A0ABZ2TNY0_9FLAO</name>
<keyword evidence="2" id="KW-0378">Hydrolase</keyword>
<protein>
    <submittedName>
        <fullName evidence="2">HNH endonuclease</fullName>
    </submittedName>
</protein>
<gene>
    <name evidence="2" type="ORF">WG950_09640</name>
</gene>
<sequence>MKSYRSEQWKLFEKENYDVAREKLYVSNYGRVKREIEEGVFELLRIGQINNFETFTYPKIGSKRKANAYVHRVVGLLFLKKEEDQKFVIHLNHDLKDNYYQNLKWVNQKELTKHQITNPKRIAKFGIKPGAKLTEGKVRIIKKKLLDPNRRTRLRIIASQFGITTMQLRRIKSGENWGEVKV</sequence>
<dbReference type="EMBL" id="CP150496">
    <property type="protein sequence ID" value="WYW54790.1"/>
    <property type="molecule type" value="Genomic_DNA"/>
</dbReference>
<accession>A0ABZ2TNY0</accession>
<proteinExistence type="predicted"/>
<dbReference type="RefSeq" id="WP_077810570.1">
    <property type="nucleotide sequence ID" value="NZ_CP150496.1"/>
</dbReference>
<dbReference type="InterPro" id="IPR044925">
    <property type="entry name" value="His-Me_finger_sf"/>
</dbReference>
<dbReference type="Pfam" id="PF13392">
    <property type="entry name" value="HNH_3"/>
    <property type="match status" value="1"/>
</dbReference>
<keyword evidence="2" id="KW-0540">Nuclease</keyword>
<dbReference type="InterPro" id="IPR003615">
    <property type="entry name" value="HNH_nuc"/>
</dbReference>
<dbReference type="Gene3D" id="3.90.75.20">
    <property type="match status" value="1"/>
</dbReference>
<keyword evidence="3" id="KW-1185">Reference proteome</keyword>
<dbReference type="GO" id="GO:0004519">
    <property type="term" value="F:endonuclease activity"/>
    <property type="evidence" value="ECO:0007669"/>
    <property type="project" value="UniProtKB-KW"/>
</dbReference>
<organism evidence="2 3">
    <name type="scientific">Polaribacter marinaquae</name>
    <dbReference type="NCBI Taxonomy" id="1642819"/>
    <lineage>
        <taxon>Bacteria</taxon>
        <taxon>Pseudomonadati</taxon>
        <taxon>Bacteroidota</taxon>
        <taxon>Flavobacteriia</taxon>
        <taxon>Flavobacteriales</taxon>
        <taxon>Flavobacteriaceae</taxon>
    </lineage>
</organism>
<dbReference type="SUPFAM" id="SSF54060">
    <property type="entry name" value="His-Me finger endonucleases"/>
    <property type="match status" value="1"/>
</dbReference>
<evidence type="ECO:0000313" key="3">
    <source>
        <dbReference type="Proteomes" id="UP001491088"/>
    </source>
</evidence>
<evidence type="ECO:0000313" key="2">
    <source>
        <dbReference type="EMBL" id="WYW54790.1"/>
    </source>
</evidence>
<keyword evidence="2" id="KW-0255">Endonuclease</keyword>
<dbReference type="Proteomes" id="UP001491088">
    <property type="component" value="Chromosome"/>
</dbReference>
<feature type="domain" description="HNH nuclease" evidence="1">
    <location>
        <begin position="69"/>
        <end position="111"/>
    </location>
</feature>